<reference evidence="2 3" key="1">
    <citation type="journal article" date="2022" name="ISME Commun">
        <title>Vulcanimicrobium alpinus gen. nov. sp. nov., the first cultivated representative of the candidate phylum 'Eremiobacterota', is a metabolically versatile aerobic anoxygenic phototroph.</title>
        <authorList>
            <person name="Yabe S."/>
            <person name="Muto K."/>
            <person name="Abe K."/>
            <person name="Yokota A."/>
            <person name="Staudigel H."/>
            <person name="Tebo B.M."/>
        </authorList>
    </citation>
    <scope>NUCLEOTIDE SEQUENCE [LARGE SCALE GENOMIC DNA]</scope>
    <source>
        <strain evidence="2 3">WC8-2</strain>
    </source>
</reference>
<keyword evidence="1" id="KW-1133">Transmembrane helix</keyword>
<dbReference type="PANTHER" id="PTHR36832:SF2">
    <property type="entry name" value="INTEGRAL MEMBRANE PROTEIN"/>
    <property type="match status" value="1"/>
</dbReference>
<organism evidence="2 3">
    <name type="scientific">Vulcanimicrobium alpinum</name>
    <dbReference type="NCBI Taxonomy" id="3016050"/>
    <lineage>
        <taxon>Bacteria</taxon>
        <taxon>Bacillati</taxon>
        <taxon>Vulcanimicrobiota</taxon>
        <taxon>Vulcanimicrobiia</taxon>
        <taxon>Vulcanimicrobiales</taxon>
        <taxon>Vulcanimicrobiaceae</taxon>
        <taxon>Vulcanimicrobium</taxon>
    </lineage>
</organism>
<feature type="transmembrane region" description="Helical" evidence="1">
    <location>
        <begin position="71"/>
        <end position="90"/>
    </location>
</feature>
<dbReference type="KEGG" id="vab:WPS_25870"/>
<evidence type="ECO:0000256" key="1">
    <source>
        <dbReference type="SAM" id="Phobius"/>
    </source>
</evidence>
<protein>
    <submittedName>
        <fullName evidence="2">ABC transporter permease</fullName>
    </submittedName>
</protein>
<dbReference type="AlphaFoldDB" id="A0AAN1XZ01"/>
<sequence length="277" mass="30340">MSVIRTVPLRRSLADAIAPYTAFAAKAFSREATYRMEVFTNIGSLLVRLYLMKAVWTALYAQNAAPAGVPLHAILTYTCVALLMSLVLEIDGTRAIREKIREGTIATDLMKPISLPLYFFSDGVGMTLLHAVLIVPALLASLLIVHIDVPPPGVLVAFALSFAIGYLVNFLLNFLMNCVAFWTLETFAVQLMVRWVSDLLSGQIVPLIFIPGALQNVVLALPFAAIYSTPLLIYVGTIPPSAYLRAMALQVVWFAAFAVLSWLVWRAAQRRVVVQGG</sequence>
<feature type="transmembrane region" description="Helical" evidence="1">
    <location>
        <begin position="204"/>
        <end position="227"/>
    </location>
</feature>
<feature type="transmembrane region" description="Helical" evidence="1">
    <location>
        <begin position="247"/>
        <end position="265"/>
    </location>
</feature>
<dbReference type="PANTHER" id="PTHR36832">
    <property type="entry name" value="SLR1174 PROTEIN-RELATED"/>
    <property type="match status" value="1"/>
</dbReference>
<dbReference type="RefSeq" id="WP_317994912.1">
    <property type="nucleotide sequence ID" value="NZ_AP025523.1"/>
</dbReference>
<dbReference type="InterPro" id="IPR010390">
    <property type="entry name" value="ABC-2_transporter-like"/>
</dbReference>
<accession>A0AAN1XZ01</accession>
<gene>
    <name evidence="2" type="ORF">WPS_25870</name>
</gene>
<name>A0AAN1XZ01_UNVUL</name>
<dbReference type="Pfam" id="PF06182">
    <property type="entry name" value="ABC2_membrane_6"/>
    <property type="match status" value="1"/>
</dbReference>
<keyword evidence="3" id="KW-1185">Reference proteome</keyword>
<evidence type="ECO:0000313" key="3">
    <source>
        <dbReference type="Proteomes" id="UP001317532"/>
    </source>
</evidence>
<evidence type="ECO:0000313" key="2">
    <source>
        <dbReference type="EMBL" id="BDE07311.1"/>
    </source>
</evidence>
<feature type="transmembrane region" description="Helical" evidence="1">
    <location>
        <begin position="153"/>
        <end position="184"/>
    </location>
</feature>
<keyword evidence="1" id="KW-0472">Membrane</keyword>
<proteinExistence type="predicted"/>
<feature type="transmembrane region" description="Helical" evidence="1">
    <location>
        <begin position="128"/>
        <end position="147"/>
    </location>
</feature>
<dbReference type="Proteomes" id="UP001317532">
    <property type="component" value="Chromosome"/>
</dbReference>
<dbReference type="EMBL" id="AP025523">
    <property type="protein sequence ID" value="BDE07311.1"/>
    <property type="molecule type" value="Genomic_DNA"/>
</dbReference>
<keyword evidence="1" id="KW-0812">Transmembrane</keyword>
<feature type="transmembrane region" description="Helical" evidence="1">
    <location>
        <begin position="38"/>
        <end position="59"/>
    </location>
</feature>